<proteinExistence type="predicted"/>
<evidence type="ECO:0000313" key="1">
    <source>
        <dbReference type="EMBL" id="GAA4816318.1"/>
    </source>
</evidence>
<name>A0ABP9CR37_9FLAO</name>
<accession>A0ABP9CR37</accession>
<evidence type="ECO:0000313" key="2">
    <source>
        <dbReference type="Proteomes" id="UP001501433"/>
    </source>
</evidence>
<dbReference type="Proteomes" id="UP001501433">
    <property type="component" value="Unassembled WGS sequence"/>
</dbReference>
<protein>
    <submittedName>
        <fullName evidence="1">Uncharacterized protein</fullName>
    </submittedName>
</protein>
<dbReference type="EMBL" id="BAABJW010000004">
    <property type="protein sequence ID" value="GAA4816318.1"/>
    <property type="molecule type" value="Genomic_DNA"/>
</dbReference>
<dbReference type="RefSeq" id="WP_345277471.1">
    <property type="nucleotide sequence ID" value="NZ_BAABJW010000004.1"/>
</dbReference>
<organism evidence="1 2">
    <name type="scientific">Litoribaculum gwangyangense</name>
    <dbReference type="NCBI Taxonomy" id="1130722"/>
    <lineage>
        <taxon>Bacteria</taxon>
        <taxon>Pseudomonadati</taxon>
        <taxon>Bacteroidota</taxon>
        <taxon>Flavobacteriia</taxon>
        <taxon>Flavobacteriales</taxon>
        <taxon>Flavobacteriaceae</taxon>
        <taxon>Litoribaculum</taxon>
    </lineage>
</organism>
<reference evidence="2" key="1">
    <citation type="journal article" date="2019" name="Int. J. Syst. Evol. Microbiol.">
        <title>The Global Catalogue of Microorganisms (GCM) 10K type strain sequencing project: providing services to taxonomists for standard genome sequencing and annotation.</title>
        <authorList>
            <consortium name="The Broad Institute Genomics Platform"/>
            <consortium name="The Broad Institute Genome Sequencing Center for Infectious Disease"/>
            <person name="Wu L."/>
            <person name="Ma J."/>
        </authorList>
    </citation>
    <scope>NUCLEOTIDE SEQUENCE [LARGE SCALE GENOMIC DNA]</scope>
    <source>
        <strain evidence="2">JCM 18325</strain>
    </source>
</reference>
<keyword evidence="2" id="KW-1185">Reference proteome</keyword>
<comment type="caution">
    <text evidence="1">The sequence shown here is derived from an EMBL/GenBank/DDBJ whole genome shotgun (WGS) entry which is preliminary data.</text>
</comment>
<gene>
    <name evidence="1" type="ORF">GCM10023330_25810</name>
</gene>
<sequence>MEEVKNTIAGDWKLKDGNENAIYRFSFDENKGSVEVLDELNLPPKAEKTIGNEIVMDNHTIVEIKFDKGLFFIDVIYLYGKVSEQILVLSDETFIYGKGESQHTFIRDKV</sequence>